<dbReference type="SUPFAM" id="SSF52047">
    <property type="entry name" value="RNI-like"/>
    <property type="match status" value="1"/>
</dbReference>
<reference evidence="1" key="1">
    <citation type="submission" date="2018-04" db="EMBL/GenBank/DDBJ databases">
        <title>Whole genome sequencing of Hypsizygus marmoreus.</title>
        <authorList>
            <person name="Choi I.-G."/>
            <person name="Min B."/>
            <person name="Kim J.-G."/>
            <person name="Kim S."/>
            <person name="Oh Y.-L."/>
            <person name="Kong W.-S."/>
            <person name="Park H."/>
            <person name="Jeong J."/>
            <person name="Song E.-S."/>
        </authorList>
    </citation>
    <scope>NUCLEOTIDE SEQUENCE [LARGE SCALE GENOMIC DNA]</scope>
    <source>
        <strain evidence="1">51987-8</strain>
    </source>
</reference>
<sequence length="411" mass="46539">MSPETITHGHAGDAASVKVKTKFNQLRRQWLGHRSEPVSRCDASTSTTDLVQSASRIPDDEEHTFTAAAIPDDCLGHRSTGLCRIAHLPVEILGEIFIHCLPLHECDDRYVSPRIYEAPMLLCHVCCHWRHVALSMTVLWSSFSASCWFNIKPDTFAIVQCFLDRSQNHPLSIEFGDDTSPSVRQLLFANFHRWRNVSIELDDEIVKELLGLPVGVATQLESLSMRIGYDCEATLEKIPTILPLFPRIRRLHFDTIQSHKSLLPNIPWTQLTHIRLQCEVSLDECVMSLGRCEKAEHIQIAHIVPSGPVRSAPVTLPYLAHFDVVLTDDIGMFLDHFILPSLHTLQYTTGATTRRNVRAIESLAQRSSCTLEVLHIRDIRMLEDDLIGYLSLPCLRSLQELDVYNIDNILT</sequence>
<name>A0A369JSG6_HYPMA</name>
<dbReference type="AlphaFoldDB" id="A0A369JSG6"/>
<comment type="caution">
    <text evidence="1">The sequence shown here is derived from an EMBL/GenBank/DDBJ whole genome shotgun (WGS) entry which is preliminary data.</text>
</comment>
<evidence type="ECO:0000313" key="1">
    <source>
        <dbReference type="EMBL" id="RDB22304.1"/>
    </source>
</evidence>
<dbReference type="OrthoDB" id="3217549at2759"/>
<protein>
    <submittedName>
        <fullName evidence="1">Uncharacterized protein</fullName>
    </submittedName>
</protein>
<keyword evidence="2" id="KW-1185">Reference proteome</keyword>
<evidence type="ECO:0000313" key="2">
    <source>
        <dbReference type="Proteomes" id="UP000076154"/>
    </source>
</evidence>
<accession>A0A369JSG6</accession>
<organism evidence="1 2">
    <name type="scientific">Hypsizygus marmoreus</name>
    <name type="common">White beech mushroom</name>
    <name type="synonym">Agaricus marmoreus</name>
    <dbReference type="NCBI Taxonomy" id="39966"/>
    <lineage>
        <taxon>Eukaryota</taxon>
        <taxon>Fungi</taxon>
        <taxon>Dikarya</taxon>
        <taxon>Basidiomycota</taxon>
        <taxon>Agaricomycotina</taxon>
        <taxon>Agaricomycetes</taxon>
        <taxon>Agaricomycetidae</taxon>
        <taxon>Agaricales</taxon>
        <taxon>Tricholomatineae</taxon>
        <taxon>Lyophyllaceae</taxon>
        <taxon>Hypsizygus</taxon>
    </lineage>
</organism>
<dbReference type="Proteomes" id="UP000076154">
    <property type="component" value="Unassembled WGS sequence"/>
</dbReference>
<proteinExistence type="predicted"/>
<gene>
    <name evidence="1" type="ORF">Hypma_010688</name>
</gene>
<dbReference type="EMBL" id="LUEZ02000052">
    <property type="protein sequence ID" value="RDB22304.1"/>
    <property type="molecule type" value="Genomic_DNA"/>
</dbReference>
<dbReference type="InParanoid" id="A0A369JSG6"/>